<proteinExistence type="predicted"/>
<dbReference type="EMBL" id="LAZR01066047">
    <property type="protein sequence ID" value="KKK54332.1"/>
    <property type="molecule type" value="Genomic_DNA"/>
</dbReference>
<reference evidence="1" key="1">
    <citation type="journal article" date="2015" name="Nature">
        <title>Complex archaea that bridge the gap between prokaryotes and eukaryotes.</title>
        <authorList>
            <person name="Spang A."/>
            <person name="Saw J.H."/>
            <person name="Jorgensen S.L."/>
            <person name="Zaremba-Niedzwiedzka K."/>
            <person name="Martijn J."/>
            <person name="Lind A.E."/>
            <person name="van Eijk R."/>
            <person name="Schleper C."/>
            <person name="Guy L."/>
            <person name="Ettema T.J."/>
        </authorList>
    </citation>
    <scope>NUCLEOTIDE SEQUENCE</scope>
</reference>
<evidence type="ECO:0000313" key="1">
    <source>
        <dbReference type="EMBL" id="KKK54332.1"/>
    </source>
</evidence>
<name>A0A0F8WBU5_9ZZZZ</name>
<comment type="caution">
    <text evidence="1">The sequence shown here is derived from an EMBL/GenBank/DDBJ whole genome shotgun (WGS) entry which is preliminary data.</text>
</comment>
<organism evidence="1">
    <name type="scientific">marine sediment metagenome</name>
    <dbReference type="NCBI Taxonomy" id="412755"/>
    <lineage>
        <taxon>unclassified sequences</taxon>
        <taxon>metagenomes</taxon>
        <taxon>ecological metagenomes</taxon>
    </lineage>
</organism>
<gene>
    <name evidence="1" type="ORF">LCGC14_3085810</name>
</gene>
<dbReference type="AlphaFoldDB" id="A0A0F8WBU5"/>
<protein>
    <submittedName>
        <fullName evidence="1">Uncharacterized protein</fullName>
    </submittedName>
</protein>
<accession>A0A0F8WBU5</accession>
<sequence>MTDETNYGRLERELREAPATFIPALLSALVETAEQKKVFAEGGLLKFVRIRVDTQRLLAARAAPTEGETDG</sequence>